<comment type="caution">
    <text evidence="2">The sequence shown here is derived from an EMBL/GenBank/DDBJ whole genome shotgun (WGS) entry which is preliminary data.</text>
</comment>
<keyword evidence="2" id="KW-0238">DNA-binding</keyword>
<dbReference type="GO" id="GO:0003677">
    <property type="term" value="F:DNA binding"/>
    <property type="evidence" value="ECO:0007669"/>
    <property type="project" value="UniProtKB-KW"/>
</dbReference>
<dbReference type="EMBL" id="JACBZS010000001">
    <property type="protein sequence ID" value="NYI69830.1"/>
    <property type="molecule type" value="Genomic_DNA"/>
</dbReference>
<dbReference type="InterPro" id="IPR036388">
    <property type="entry name" value="WH-like_DNA-bd_sf"/>
</dbReference>
<evidence type="ECO:0000313" key="3">
    <source>
        <dbReference type="Proteomes" id="UP000527616"/>
    </source>
</evidence>
<gene>
    <name evidence="2" type="ORF">GGQ54_000390</name>
</gene>
<sequence>MTEIAAVLHALGDPVRLEMVGRLADRGEPQPCGALYDDIAKSTASYHFRLLREAGLIEQYAEGGRTLNLLARAEADRRAPGVLESVLAARSARAARTDGGQ</sequence>
<feature type="domain" description="HTH arsR-type" evidence="1">
    <location>
        <begin position="1"/>
        <end position="90"/>
    </location>
</feature>
<dbReference type="Gene3D" id="1.10.10.10">
    <property type="entry name" value="Winged helix-like DNA-binding domain superfamily/Winged helix DNA-binding domain"/>
    <property type="match status" value="1"/>
</dbReference>
<protein>
    <submittedName>
        <fullName evidence="2">DNA-binding transcriptional ArsR family regulator</fullName>
    </submittedName>
</protein>
<dbReference type="PRINTS" id="PR00778">
    <property type="entry name" value="HTHARSR"/>
</dbReference>
<dbReference type="RefSeq" id="WP_179443855.1">
    <property type="nucleotide sequence ID" value="NZ_JACBZS010000001.1"/>
</dbReference>
<dbReference type="GO" id="GO:0003700">
    <property type="term" value="F:DNA-binding transcription factor activity"/>
    <property type="evidence" value="ECO:0007669"/>
    <property type="project" value="InterPro"/>
</dbReference>
<dbReference type="InterPro" id="IPR001845">
    <property type="entry name" value="HTH_ArsR_DNA-bd_dom"/>
</dbReference>
<accession>A0A7Z0IJS0</accession>
<dbReference type="InterPro" id="IPR036390">
    <property type="entry name" value="WH_DNA-bd_sf"/>
</dbReference>
<proteinExistence type="predicted"/>
<dbReference type="PROSITE" id="PS50987">
    <property type="entry name" value="HTH_ARSR_2"/>
    <property type="match status" value="1"/>
</dbReference>
<organism evidence="2 3">
    <name type="scientific">Naumannella cuiyingiana</name>
    <dbReference type="NCBI Taxonomy" id="1347891"/>
    <lineage>
        <taxon>Bacteria</taxon>
        <taxon>Bacillati</taxon>
        <taxon>Actinomycetota</taxon>
        <taxon>Actinomycetes</taxon>
        <taxon>Propionibacteriales</taxon>
        <taxon>Propionibacteriaceae</taxon>
        <taxon>Naumannella</taxon>
    </lineage>
</organism>
<dbReference type="Proteomes" id="UP000527616">
    <property type="component" value="Unassembled WGS sequence"/>
</dbReference>
<dbReference type="Pfam" id="PF12840">
    <property type="entry name" value="HTH_20"/>
    <property type="match status" value="1"/>
</dbReference>
<reference evidence="2 3" key="1">
    <citation type="submission" date="2020-07" db="EMBL/GenBank/DDBJ databases">
        <title>Sequencing the genomes of 1000 actinobacteria strains.</title>
        <authorList>
            <person name="Klenk H.-P."/>
        </authorList>
    </citation>
    <scope>NUCLEOTIDE SEQUENCE [LARGE SCALE GENOMIC DNA]</scope>
    <source>
        <strain evidence="2 3">DSM 103164</strain>
    </source>
</reference>
<dbReference type="SUPFAM" id="SSF46785">
    <property type="entry name" value="Winged helix' DNA-binding domain"/>
    <property type="match status" value="1"/>
</dbReference>
<dbReference type="SMART" id="SM00418">
    <property type="entry name" value="HTH_ARSR"/>
    <property type="match status" value="1"/>
</dbReference>
<keyword evidence="3" id="KW-1185">Reference proteome</keyword>
<dbReference type="InterPro" id="IPR011991">
    <property type="entry name" value="ArsR-like_HTH"/>
</dbReference>
<name>A0A7Z0IJS0_9ACTN</name>
<dbReference type="AlphaFoldDB" id="A0A7Z0IJS0"/>
<evidence type="ECO:0000259" key="1">
    <source>
        <dbReference type="PROSITE" id="PS50987"/>
    </source>
</evidence>
<evidence type="ECO:0000313" key="2">
    <source>
        <dbReference type="EMBL" id="NYI69830.1"/>
    </source>
</evidence>
<dbReference type="CDD" id="cd00090">
    <property type="entry name" value="HTH_ARSR"/>
    <property type="match status" value="1"/>
</dbReference>